<accession>A0A1E5XSC7</accession>
<evidence type="ECO:0000313" key="2">
    <source>
        <dbReference type="Proteomes" id="UP000095463"/>
    </source>
</evidence>
<gene>
    <name evidence="1" type="ORF">VW23_016360</name>
</gene>
<name>A0A1E5XSC7_9HYPH</name>
<protein>
    <recommendedName>
        <fullName evidence="3">Ribbon-helix-helix protein CopG domain-containing protein</fullName>
    </recommendedName>
</protein>
<evidence type="ECO:0008006" key="3">
    <source>
        <dbReference type="Google" id="ProtNLM"/>
    </source>
</evidence>
<organism evidence="1 2">
    <name type="scientific">Devosia insulae DS-56</name>
    <dbReference type="NCBI Taxonomy" id="1116389"/>
    <lineage>
        <taxon>Bacteria</taxon>
        <taxon>Pseudomonadati</taxon>
        <taxon>Pseudomonadota</taxon>
        <taxon>Alphaproteobacteria</taxon>
        <taxon>Hyphomicrobiales</taxon>
        <taxon>Devosiaceae</taxon>
        <taxon>Devosia</taxon>
    </lineage>
</organism>
<keyword evidence="2" id="KW-1185">Reference proteome</keyword>
<dbReference type="RefSeq" id="WP_069909398.1">
    <property type="nucleotide sequence ID" value="NZ_LAJE02000158.1"/>
</dbReference>
<proteinExistence type="predicted"/>
<dbReference type="EMBL" id="LAJE02000158">
    <property type="protein sequence ID" value="OEO31473.1"/>
    <property type="molecule type" value="Genomic_DNA"/>
</dbReference>
<dbReference type="AlphaFoldDB" id="A0A1E5XSC7"/>
<dbReference type="OrthoDB" id="5298181at2"/>
<evidence type="ECO:0000313" key="1">
    <source>
        <dbReference type="EMBL" id="OEO31473.1"/>
    </source>
</evidence>
<comment type="caution">
    <text evidence="1">The sequence shown here is derived from an EMBL/GenBank/DDBJ whole genome shotgun (WGS) entry which is preliminary data.</text>
</comment>
<sequence>MNKHVGKQHEVSPAIEERLERAAEQLQIPADQIVEDALAHYLDRVEKRSELYAELDRRYEDYRKTGLHLTNAEVKEWLLKRSRGESDTLPESHT</sequence>
<reference evidence="1 2" key="1">
    <citation type="journal article" date="2015" name="Genome Announc.">
        <title>Genome Assemblies of Three Soil-Associated Devosia species: D. insulae, D. limi, and D. soli.</title>
        <authorList>
            <person name="Hassan Y.I."/>
            <person name="Lepp D."/>
            <person name="Zhou T."/>
        </authorList>
    </citation>
    <scope>NUCLEOTIDE SEQUENCE [LARGE SCALE GENOMIC DNA]</scope>
    <source>
        <strain evidence="1 2">DS-56</strain>
    </source>
</reference>
<dbReference type="Proteomes" id="UP000095463">
    <property type="component" value="Unassembled WGS sequence"/>
</dbReference>